<dbReference type="Pfam" id="PF19289">
    <property type="entry name" value="PmbA_TldD_3rd"/>
    <property type="match status" value="1"/>
</dbReference>
<evidence type="ECO:0000259" key="2">
    <source>
        <dbReference type="Pfam" id="PF19289"/>
    </source>
</evidence>
<evidence type="ECO:0000259" key="3">
    <source>
        <dbReference type="Pfam" id="PF19290"/>
    </source>
</evidence>
<dbReference type="Pfam" id="PF01523">
    <property type="entry name" value="PmbA_TldD_1st"/>
    <property type="match status" value="1"/>
</dbReference>
<dbReference type="InterPro" id="IPR036059">
    <property type="entry name" value="TldD/PmbA_sf"/>
</dbReference>
<feature type="domain" description="Metalloprotease TldD/E central" evidence="3">
    <location>
        <begin position="151"/>
        <end position="253"/>
    </location>
</feature>
<dbReference type="AlphaFoldDB" id="A0A3B0RSF2"/>
<sequence>MPRPDQNCGTSACTPARQRLPLGRKQEAHPITPDLQHLTNALLEAAKNAGAEAADAMAVAGTSLSIGVRGGTLEQAERSEGVDIGLRVLLGQKQANVSASDIRPETLTALAERAVAMAHEAPDDPNIGLAEPDQLAREWNINALELTDPRSEPSPKDLQQNAAKAEAAALAVKGISQVQSASATYSKTSVHLAASNGFSGGYARTGTSLSCVAIAGTGSEMERDYDGDGRIFRADMRSAGDIGTSAATRAVDRIGARKPPTGAYPVLFDERISSSLIGHFLSAINGSAIARGSSWLRDALGTQVLPDTLSILEDPHRRRVSGSRPFDAEGLPTTTRRIVDHGTLTGWTLDLATGRKLGMASTGNAKRGLSSPPSPGTWNIALTQGDQTREDLLADMGTGLLVTSLIGSTINPNTGDYSRGASGFWVENGVLQYPVNECTIAGSLPQMLRRIIPANDARTHLSTVVPSLLIEGMTLAGS</sequence>
<dbReference type="Pfam" id="PF19290">
    <property type="entry name" value="PmbA_TldD_2nd"/>
    <property type="match status" value="1"/>
</dbReference>
<dbReference type="GO" id="GO:0006508">
    <property type="term" value="P:proteolysis"/>
    <property type="evidence" value="ECO:0007669"/>
    <property type="project" value="InterPro"/>
</dbReference>
<dbReference type="Gene3D" id="3.30.2290.10">
    <property type="entry name" value="PmbA/TldD superfamily"/>
    <property type="match status" value="1"/>
</dbReference>
<evidence type="ECO:0000313" key="4">
    <source>
        <dbReference type="EMBL" id="VAV91288.1"/>
    </source>
</evidence>
<dbReference type="EMBL" id="UOEG01000073">
    <property type="protein sequence ID" value="VAV91288.1"/>
    <property type="molecule type" value="Genomic_DNA"/>
</dbReference>
<gene>
    <name evidence="4" type="ORF">MNBD_ALPHA07-372</name>
</gene>
<dbReference type="InterPro" id="IPR002510">
    <property type="entry name" value="Metalloprtase-TldD/E_N"/>
</dbReference>
<accession>A0A3B0RSF2</accession>
<feature type="domain" description="Metalloprotease TldD/E N-terminal" evidence="1">
    <location>
        <begin position="54"/>
        <end position="118"/>
    </location>
</feature>
<dbReference type="GO" id="GO:0008237">
    <property type="term" value="F:metallopeptidase activity"/>
    <property type="evidence" value="ECO:0007669"/>
    <property type="project" value="InterPro"/>
</dbReference>
<organism evidence="4">
    <name type="scientific">hydrothermal vent metagenome</name>
    <dbReference type="NCBI Taxonomy" id="652676"/>
    <lineage>
        <taxon>unclassified sequences</taxon>
        <taxon>metagenomes</taxon>
        <taxon>ecological metagenomes</taxon>
    </lineage>
</organism>
<dbReference type="SUPFAM" id="SSF111283">
    <property type="entry name" value="Putative modulator of DNA gyrase, PmbA/TldD"/>
    <property type="match status" value="1"/>
</dbReference>
<evidence type="ECO:0000259" key="1">
    <source>
        <dbReference type="Pfam" id="PF01523"/>
    </source>
</evidence>
<dbReference type="GO" id="GO:0005829">
    <property type="term" value="C:cytosol"/>
    <property type="evidence" value="ECO:0007669"/>
    <property type="project" value="TreeGrafter"/>
</dbReference>
<dbReference type="PANTHER" id="PTHR43421">
    <property type="entry name" value="METALLOPROTEASE PMBA"/>
    <property type="match status" value="1"/>
</dbReference>
<dbReference type="InterPro" id="IPR045569">
    <property type="entry name" value="Metalloprtase-TldD/E_C"/>
</dbReference>
<dbReference type="InterPro" id="IPR045570">
    <property type="entry name" value="Metalloprtase-TldD/E_cen_dom"/>
</dbReference>
<dbReference type="PANTHER" id="PTHR43421:SF1">
    <property type="entry name" value="METALLOPROTEASE PMBA"/>
    <property type="match status" value="1"/>
</dbReference>
<dbReference type="InterPro" id="IPR047657">
    <property type="entry name" value="PmbA"/>
</dbReference>
<reference evidence="4" key="1">
    <citation type="submission" date="2018-06" db="EMBL/GenBank/DDBJ databases">
        <authorList>
            <person name="Zhirakovskaya E."/>
        </authorList>
    </citation>
    <scope>NUCLEOTIDE SEQUENCE</scope>
</reference>
<dbReference type="InterPro" id="IPR035068">
    <property type="entry name" value="TldD/PmbA_N"/>
</dbReference>
<proteinExistence type="predicted"/>
<feature type="domain" description="Metalloprotease TldD/E C-terminal" evidence="2">
    <location>
        <begin position="261"/>
        <end position="477"/>
    </location>
</feature>
<protein>
    <submittedName>
        <fullName evidence="4">TldE protein, part of TldE/TldD proteolytic complex</fullName>
    </submittedName>
</protein>
<name>A0A3B0RSF2_9ZZZZ</name>